<protein>
    <submittedName>
        <fullName evidence="1">Uncharacterized protein</fullName>
    </submittedName>
</protein>
<keyword evidence="2" id="KW-1185">Reference proteome</keyword>
<evidence type="ECO:0000313" key="1">
    <source>
        <dbReference type="EMBL" id="KAI3708545.1"/>
    </source>
</evidence>
<comment type="caution">
    <text evidence="1">The sequence shown here is derived from an EMBL/GenBank/DDBJ whole genome shotgun (WGS) entry which is preliminary data.</text>
</comment>
<organism evidence="1 2">
    <name type="scientific">Cichorium intybus</name>
    <name type="common">Chicory</name>
    <dbReference type="NCBI Taxonomy" id="13427"/>
    <lineage>
        <taxon>Eukaryota</taxon>
        <taxon>Viridiplantae</taxon>
        <taxon>Streptophyta</taxon>
        <taxon>Embryophyta</taxon>
        <taxon>Tracheophyta</taxon>
        <taxon>Spermatophyta</taxon>
        <taxon>Magnoliopsida</taxon>
        <taxon>eudicotyledons</taxon>
        <taxon>Gunneridae</taxon>
        <taxon>Pentapetalae</taxon>
        <taxon>asterids</taxon>
        <taxon>campanulids</taxon>
        <taxon>Asterales</taxon>
        <taxon>Asteraceae</taxon>
        <taxon>Cichorioideae</taxon>
        <taxon>Cichorieae</taxon>
        <taxon>Cichoriinae</taxon>
        <taxon>Cichorium</taxon>
    </lineage>
</organism>
<dbReference type="Proteomes" id="UP001055811">
    <property type="component" value="Linkage Group LG07"/>
</dbReference>
<dbReference type="EMBL" id="CM042015">
    <property type="protein sequence ID" value="KAI3708545.1"/>
    <property type="molecule type" value="Genomic_DNA"/>
</dbReference>
<reference evidence="2" key="1">
    <citation type="journal article" date="2022" name="Mol. Ecol. Resour.">
        <title>The genomes of chicory, endive, great burdock and yacon provide insights into Asteraceae palaeo-polyploidization history and plant inulin production.</title>
        <authorList>
            <person name="Fan W."/>
            <person name="Wang S."/>
            <person name="Wang H."/>
            <person name="Wang A."/>
            <person name="Jiang F."/>
            <person name="Liu H."/>
            <person name="Zhao H."/>
            <person name="Xu D."/>
            <person name="Zhang Y."/>
        </authorList>
    </citation>
    <scope>NUCLEOTIDE SEQUENCE [LARGE SCALE GENOMIC DNA]</scope>
    <source>
        <strain evidence="2">cv. Punajuju</strain>
    </source>
</reference>
<gene>
    <name evidence="1" type="ORF">L2E82_37762</name>
</gene>
<sequence length="243" mass="27605">MDGIKRSRAEAHLPELSSDIVLFHILPRLPAKSVLRFRSVSKHWRSFLTTSVFAQMHLLYVTDDDLKLIVLSRTPYPLPYTFRTIDCERPKDGLTANRPLPFNVGPVRSIVILTSFHGLYDTKTENLKNIAAPSFGNRRTSCLSFTVPKGCIHLWVSTEIPSRMNCANELWTMDGDGDWSKVYSNSVPNLFFLRPDHQPLHLMENGDFLMHACIGTLCLPIRLEDADRGQVSDIYEFGKNGVQ</sequence>
<proteinExistence type="predicted"/>
<evidence type="ECO:0000313" key="2">
    <source>
        <dbReference type="Proteomes" id="UP001055811"/>
    </source>
</evidence>
<accession>A0ACB9AF17</accession>
<name>A0ACB9AF17_CICIN</name>
<reference evidence="1 2" key="2">
    <citation type="journal article" date="2022" name="Mol. Ecol. Resour.">
        <title>The genomes of chicory, endive, great burdock and yacon provide insights into Asteraceae paleo-polyploidization history and plant inulin production.</title>
        <authorList>
            <person name="Fan W."/>
            <person name="Wang S."/>
            <person name="Wang H."/>
            <person name="Wang A."/>
            <person name="Jiang F."/>
            <person name="Liu H."/>
            <person name="Zhao H."/>
            <person name="Xu D."/>
            <person name="Zhang Y."/>
        </authorList>
    </citation>
    <scope>NUCLEOTIDE SEQUENCE [LARGE SCALE GENOMIC DNA]</scope>
    <source>
        <strain evidence="2">cv. Punajuju</strain>
        <tissue evidence="1">Leaves</tissue>
    </source>
</reference>